<gene>
    <name evidence="5" type="ORF">N5I87_20865</name>
</gene>
<reference evidence="5" key="1">
    <citation type="journal article" date="2023" name="Front. Microbiol.">
        <title>Ralstonia chuxiongensis sp. nov., Ralstonia mojiangensis sp. nov., and Ralstonia soli sp. nov., isolated from tobacco fields, are three novel species in the family Burkholderiaceae.</title>
        <authorList>
            <person name="Lu C.H."/>
            <person name="Zhang Y.Y."/>
            <person name="Jiang N."/>
            <person name="Chen W."/>
            <person name="Shao X."/>
            <person name="Zhao Z.M."/>
            <person name="Lu W.L."/>
            <person name="Hu X."/>
            <person name="Xi Y.X."/>
            <person name="Zou S.Y."/>
            <person name="Wei Q.J."/>
            <person name="Lin Z.L."/>
            <person name="Gong L."/>
            <person name="Gai X.T."/>
            <person name="Zhang L.Q."/>
            <person name="Li J.Y."/>
            <person name="Jin Y."/>
            <person name="Xia Z.Y."/>
        </authorList>
    </citation>
    <scope>NUCLEOTIDE SEQUENCE</scope>
    <source>
        <strain evidence="5">22TCCZM01-4</strain>
    </source>
</reference>
<proteinExistence type="predicted"/>
<reference evidence="5" key="2">
    <citation type="submission" date="2023-02" db="EMBL/GenBank/DDBJ databases">
        <authorList>
            <person name="Lu C.-H."/>
        </authorList>
    </citation>
    <scope>NUCLEOTIDE SEQUENCE</scope>
    <source>
        <strain evidence="5">22TCCZM01-4</strain>
    </source>
</reference>
<comment type="caution">
    <text evidence="5">The sequence shown here is derived from an EMBL/GenBank/DDBJ whole genome shotgun (WGS) entry which is preliminary data.</text>
</comment>
<evidence type="ECO:0000259" key="4">
    <source>
        <dbReference type="Pfam" id="PF23598"/>
    </source>
</evidence>
<dbReference type="PANTHER" id="PTHR48051">
    <property type="match status" value="1"/>
</dbReference>
<feature type="domain" description="Disease resistance R13L4/SHOC-2-like LRR" evidence="4">
    <location>
        <begin position="254"/>
        <end position="361"/>
    </location>
</feature>
<keyword evidence="1" id="KW-0433">Leucine-rich repeat</keyword>
<dbReference type="Pfam" id="PF23598">
    <property type="entry name" value="LRR_14"/>
    <property type="match status" value="1"/>
</dbReference>
<dbReference type="InterPro" id="IPR055414">
    <property type="entry name" value="LRR_R13L4/SHOC2-like"/>
</dbReference>
<evidence type="ECO:0000313" key="6">
    <source>
        <dbReference type="Proteomes" id="UP001164374"/>
    </source>
</evidence>
<feature type="region of interest" description="Disordered" evidence="3">
    <location>
        <begin position="1"/>
        <end position="29"/>
    </location>
</feature>
<dbReference type="EMBL" id="JAOCQJ010000006">
    <property type="protein sequence ID" value="MCT7318479.1"/>
    <property type="molecule type" value="Genomic_DNA"/>
</dbReference>
<dbReference type="AlphaFoldDB" id="A0AAE3I6R1"/>
<evidence type="ECO:0000256" key="3">
    <source>
        <dbReference type="SAM" id="MobiDB-lite"/>
    </source>
</evidence>
<feature type="region of interest" description="Disordered" evidence="3">
    <location>
        <begin position="47"/>
        <end position="89"/>
    </location>
</feature>
<accession>A0AAE3I6R1</accession>
<dbReference type="GO" id="GO:0005737">
    <property type="term" value="C:cytoplasm"/>
    <property type="evidence" value="ECO:0007669"/>
    <property type="project" value="TreeGrafter"/>
</dbReference>
<sequence length="632" mass="68664">MQSHYGSASTLPDTVAQSHADRGAADAGVSVTNKLSRALRRVLQRVRTGHAEASPAANRFHMPLSHHDRQAASTSSRAQHQQRAGAARDALRIQQAMPQGHGLRALVPPTDASRWLAVCEAVAGWQQEMARRLHRYSGPLLTDTARPTEQGLALAATRMLLAMQQKNRHLVLDGIPVMRLPAALCLAEELERLTVHDCDLFEWPASGGLPVNLSALHFARNPRLSALPGRIGKLLQLQEIVVLDSPLRALPSSLSQLPKLERLVLQGTDLRIVPVELGTLAALQTLTLASNKLLSQLPISLGQLAQLRELHLRGNPLLSVLPDTLGNLAELERLDLRENTAMTTLPGSLGRLRKLRHLDVSGMSNLVAVPEGIGHCVQLRTLRLRDCGSLRSLPASVGDLKQLTHLDLRGCYALAGLPDTLRDLPPACRVDVPAHLSARLAELRPIAGAIATAGSAIAPDWIALRQGWRARLQPYDAEYGSDALCIWMERYINAIAPDALRAYRDSRRLGLLVDGLCELAALRSAVFQRAEERYALGCLDEEALSLDALMAMLLSERLREPGLPEDAAARMVRGEAFAALLEYGAAGGSVDEAVQKFAAWPPLQSYVARYVRAGDGLAQRHVAVARDWLHAG</sequence>
<dbReference type="SUPFAM" id="SSF52058">
    <property type="entry name" value="L domain-like"/>
    <property type="match status" value="1"/>
</dbReference>
<name>A0AAE3I6R1_9RALS</name>
<evidence type="ECO:0000256" key="2">
    <source>
        <dbReference type="ARBA" id="ARBA00022737"/>
    </source>
</evidence>
<feature type="compositionally biased region" description="Polar residues" evidence="3">
    <location>
        <begin position="1"/>
        <end position="17"/>
    </location>
</feature>
<dbReference type="SMART" id="SM00369">
    <property type="entry name" value="LRR_TYP"/>
    <property type="match status" value="3"/>
</dbReference>
<dbReference type="PANTHER" id="PTHR48051:SF1">
    <property type="entry name" value="RAS SUPPRESSOR PROTEIN 1"/>
    <property type="match status" value="1"/>
</dbReference>
<feature type="compositionally biased region" description="Low complexity" evidence="3">
    <location>
        <begin position="77"/>
        <end position="88"/>
    </location>
</feature>
<keyword evidence="2" id="KW-0677">Repeat</keyword>
<organism evidence="5 6">
    <name type="scientific">Ralstonia mojiangensis</name>
    <dbReference type="NCBI Taxonomy" id="2953895"/>
    <lineage>
        <taxon>Bacteria</taxon>
        <taxon>Pseudomonadati</taxon>
        <taxon>Pseudomonadota</taxon>
        <taxon>Betaproteobacteria</taxon>
        <taxon>Burkholderiales</taxon>
        <taxon>Burkholderiaceae</taxon>
        <taxon>Ralstonia</taxon>
    </lineage>
</organism>
<dbReference type="InterPro" id="IPR032675">
    <property type="entry name" value="LRR_dom_sf"/>
</dbReference>
<evidence type="ECO:0000313" key="5">
    <source>
        <dbReference type="EMBL" id="MCT7318479.1"/>
    </source>
</evidence>
<dbReference type="Proteomes" id="UP001164374">
    <property type="component" value="Unassembled WGS sequence"/>
</dbReference>
<dbReference type="Gene3D" id="3.80.10.10">
    <property type="entry name" value="Ribonuclease Inhibitor"/>
    <property type="match status" value="1"/>
</dbReference>
<dbReference type="InterPro" id="IPR050216">
    <property type="entry name" value="LRR_domain-containing"/>
</dbReference>
<evidence type="ECO:0000256" key="1">
    <source>
        <dbReference type="ARBA" id="ARBA00022614"/>
    </source>
</evidence>
<protein>
    <submittedName>
        <fullName evidence="5">Leucine-rich repeat domain-containing protein</fullName>
    </submittedName>
</protein>
<dbReference type="RefSeq" id="WP_260800602.1">
    <property type="nucleotide sequence ID" value="NZ_JAOCQJ010000006.1"/>
</dbReference>
<dbReference type="InterPro" id="IPR003591">
    <property type="entry name" value="Leu-rich_rpt_typical-subtyp"/>
</dbReference>